<dbReference type="Proteomes" id="UP000672011">
    <property type="component" value="Chromosome"/>
</dbReference>
<feature type="coiled-coil region" evidence="1">
    <location>
        <begin position="238"/>
        <end position="265"/>
    </location>
</feature>
<dbReference type="InterPro" id="IPR005901">
    <property type="entry name" value="GLPGLI"/>
</dbReference>
<dbReference type="RefSeq" id="WP_230475439.1">
    <property type="nucleotide sequence ID" value="NZ_CP072842.1"/>
</dbReference>
<dbReference type="PROSITE" id="PS51257">
    <property type="entry name" value="PROKAR_LIPOPROTEIN"/>
    <property type="match status" value="1"/>
</dbReference>
<dbReference type="EMBL" id="CP072842">
    <property type="protein sequence ID" value="QTV04819.1"/>
    <property type="molecule type" value="Genomic_DNA"/>
</dbReference>
<gene>
    <name evidence="2" type="ORF">J9309_08405</name>
</gene>
<reference evidence="3" key="2">
    <citation type="submission" date="2021-04" db="EMBL/GenBank/DDBJ databases">
        <title>Taxonomy of Flavobacteriaceae bacterium ZY171143.</title>
        <authorList>
            <person name="Li F."/>
        </authorList>
    </citation>
    <scope>NUCLEOTIDE SEQUENCE [LARGE SCALE GENOMIC DNA]</scope>
    <source>
        <strain evidence="3">ZY171143</strain>
    </source>
</reference>
<sequence length="270" mass="31366">MKHFLLTCLSFTLLYSCKKETDYLVQYNFTFAQDSLNPANKLTEEMILKTDDNGFAFMPNNIFSSDTIQFDVTTLLNQGKLSASDLLMKNNEINKLRIYFQKDSVNYFIKTQVNSLSYNFRDDVPEIKWQLVDESKMINDIDVKKATTTLFGRNWTAWYADKIPVSYGPYKFHGLPGLILELNDEKNHFHFEAISVVKDTTTYPIYDKYNEVNSKRIEFETAIKSFKNNPVKINMKTGDNLIKDAEALETRKEILKAKNNSIEKGLQFDL</sequence>
<keyword evidence="3" id="KW-1185">Reference proteome</keyword>
<dbReference type="NCBIfam" id="TIGR01200">
    <property type="entry name" value="GLPGLI"/>
    <property type="match status" value="1"/>
</dbReference>
<evidence type="ECO:0000256" key="1">
    <source>
        <dbReference type="SAM" id="Coils"/>
    </source>
</evidence>
<dbReference type="Pfam" id="PF09697">
    <property type="entry name" value="Porph_ging"/>
    <property type="match status" value="1"/>
</dbReference>
<proteinExistence type="predicted"/>
<evidence type="ECO:0000313" key="3">
    <source>
        <dbReference type="Proteomes" id="UP000672011"/>
    </source>
</evidence>
<keyword evidence="1" id="KW-0175">Coiled coil</keyword>
<organism evidence="2 3">
    <name type="scientific">Faecalibacter bovis</name>
    <dbReference type="NCBI Taxonomy" id="2898187"/>
    <lineage>
        <taxon>Bacteria</taxon>
        <taxon>Pseudomonadati</taxon>
        <taxon>Bacteroidota</taxon>
        <taxon>Flavobacteriia</taxon>
        <taxon>Flavobacteriales</taxon>
        <taxon>Weeksellaceae</taxon>
        <taxon>Faecalibacter</taxon>
    </lineage>
</organism>
<name>A0ABX7XAC8_9FLAO</name>
<evidence type="ECO:0000313" key="2">
    <source>
        <dbReference type="EMBL" id="QTV04819.1"/>
    </source>
</evidence>
<protein>
    <submittedName>
        <fullName evidence="2">GLPGLI family protein</fullName>
    </submittedName>
</protein>
<reference evidence="2 3" key="1">
    <citation type="journal article" date="2021" name="Int. J. Syst. Evol. Microbiol.">
        <title>Faecalibacter bovis sp. nov., isolated from cow faeces.</title>
        <authorList>
            <person name="Li F."/>
            <person name="Zhao W."/>
            <person name="Hong Q."/>
            <person name="Shao Q."/>
            <person name="Song J."/>
            <person name="Yang S."/>
        </authorList>
    </citation>
    <scope>NUCLEOTIDE SEQUENCE [LARGE SCALE GENOMIC DNA]</scope>
    <source>
        <strain evidence="2 3">ZY171143</strain>
    </source>
</reference>
<accession>A0ABX7XAC8</accession>